<feature type="region of interest" description="Disordered" evidence="1">
    <location>
        <begin position="163"/>
        <end position="189"/>
    </location>
</feature>
<comment type="caution">
    <text evidence="2">The sequence shown here is derived from an EMBL/GenBank/DDBJ whole genome shotgun (WGS) entry which is preliminary data.</text>
</comment>
<reference evidence="2" key="1">
    <citation type="submission" date="2023-06" db="EMBL/GenBank/DDBJ databases">
        <title>Genome-scale phylogeny and comparative genomics of the fungal order Sordariales.</title>
        <authorList>
            <consortium name="Lawrence Berkeley National Laboratory"/>
            <person name="Hensen N."/>
            <person name="Bonometti L."/>
            <person name="Westerberg I."/>
            <person name="Brannstrom I.O."/>
            <person name="Guillou S."/>
            <person name="Cros-Aarteil S."/>
            <person name="Calhoun S."/>
            <person name="Haridas S."/>
            <person name="Kuo A."/>
            <person name="Mondo S."/>
            <person name="Pangilinan J."/>
            <person name="Riley R."/>
            <person name="Labutti K."/>
            <person name="Andreopoulos B."/>
            <person name="Lipzen A."/>
            <person name="Chen C."/>
            <person name="Yanf M."/>
            <person name="Daum C."/>
            <person name="Ng V."/>
            <person name="Clum A."/>
            <person name="Steindorff A."/>
            <person name="Ohm R."/>
            <person name="Martin F."/>
            <person name="Silar P."/>
            <person name="Natvig D."/>
            <person name="Lalanne C."/>
            <person name="Gautier V."/>
            <person name="Ament-Velasquez S.L."/>
            <person name="Kruys A."/>
            <person name="Hutchinson M.I."/>
            <person name="Powell A.J."/>
            <person name="Barry K."/>
            <person name="Miller A.N."/>
            <person name="Grigoriev I.V."/>
            <person name="Debuchy R."/>
            <person name="Gladieux P."/>
            <person name="Thoren M.H."/>
            <person name="Johannesson H."/>
        </authorList>
    </citation>
    <scope>NUCLEOTIDE SEQUENCE</scope>
    <source>
        <strain evidence="2">CBS 540.89</strain>
    </source>
</reference>
<accession>A0AA40E317</accession>
<evidence type="ECO:0000256" key="1">
    <source>
        <dbReference type="SAM" id="MobiDB-lite"/>
    </source>
</evidence>
<name>A0AA40E317_9PEZI</name>
<proteinExistence type="predicted"/>
<protein>
    <submittedName>
        <fullName evidence="2">Uncharacterized protein</fullName>
    </submittedName>
</protein>
<keyword evidence="3" id="KW-1185">Reference proteome</keyword>
<evidence type="ECO:0000313" key="3">
    <source>
        <dbReference type="Proteomes" id="UP001172159"/>
    </source>
</evidence>
<feature type="compositionally biased region" description="Low complexity" evidence="1">
    <location>
        <begin position="108"/>
        <end position="127"/>
    </location>
</feature>
<feature type="region of interest" description="Disordered" evidence="1">
    <location>
        <begin position="258"/>
        <end position="341"/>
    </location>
</feature>
<organism evidence="2 3">
    <name type="scientific">Apiosordaria backusii</name>
    <dbReference type="NCBI Taxonomy" id="314023"/>
    <lineage>
        <taxon>Eukaryota</taxon>
        <taxon>Fungi</taxon>
        <taxon>Dikarya</taxon>
        <taxon>Ascomycota</taxon>
        <taxon>Pezizomycotina</taxon>
        <taxon>Sordariomycetes</taxon>
        <taxon>Sordariomycetidae</taxon>
        <taxon>Sordariales</taxon>
        <taxon>Lasiosphaeriaceae</taxon>
        <taxon>Apiosordaria</taxon>
    </lineage>
</organism>
<dbReference type="EMBL" id="JAUKTV010000010">
    <property type="protein sequence ID" value="KAK0726169.1"/>
    <property type="molecule type" value="Genomic_DNA"/>
</dbReference>
<evidence type="ECO:0000313" key="2">
    <source>
        <dbReference type="EMBL" id="KAK0726169.1"/>
    </source>
</evidence>
<sequence>MAPNNGNTSAKEHKVSTIRGCAVHTTDGLFGVFPVADIGRAIQAFCNEKGYTAKDKIFITAQPVAIGFDPSHNISEAPVAAAPGSGGGNVTHQPAVADVSNSNDMELDNASDSADYDSASVSSMSSAPNGQPDQAAVADHAATDPIQTTANNVQPIYNVQHTNATAGRSPVSRRLSKMNTNQGSLPDPEHARTVAGALQKYCQEHNIDMYKEFDLSAFPRSQLQQRAGALQPGEAVQPAQDTNSGVTQIHNNVTTQSSAANSTLGAGPPSGTVPSGHQNALEGTRSAGGSPAQRLDAKDTKSGRVVKSNAKTKAKPIPVLASSEKKGRRPSTKTSGKVSTTNATRAVGHAISGAAPTAAAVAGPIPGSVPGSVPGSFFGSVRGPVPAPVAATVAAPAATTTASDAALTTAPITNPVASANALRVLPGLSRTVRLL</sequence>
<gene>
    <name evidence="2" type="ORF">B0T21DRAFT_371127</name>
</gene>
<feature type="compositionally biased region" description="Polar residues" evidence="1">
    <location>
        <begin position="332"/>
        <end position="341"/>
    </location>
</feature>
<dbReference type="AlphaFoldDB" id="A0AA40E317"/>
<feature type="region of interest" description="Disordered" evidence="1">
    <location>
        <begin position="103"/>
        <end position="139"/>
    </location>
</feature>
<dbReference type="Proteomes" id="UP001172159">
    <property type="component" value="Unassembled WGS sequence"/>
</dbReference>